<organism evidence="1 2">
    <name type="scientific">Bacillus phage PBC2</name>
    <dbReference type="NCBI Taxonomy" id="1675029"/>
    <lineage>
        <taxon>Viruses</taxon>
        <taxon>Duplodnaviria</taxon>
        <taxon>Heunggongvirae</taxon>
        <taxon>Uroviricota</taxon>
        <taxon>Caudoviricetes</taxon>
        <taxon>Andregratiavirinae</taxon>
        <taxon>Haetaevirus</taxon>
        <taxon>Haetaevirus PBC2</taxon>
    </lineage>
</organism>
<reference evidence="1 2" key="1">
    <citation type="submission" date="2015-06" db="EMBL/GenBank/DDBJ databases">
        <title>Complete genome sequence of Bacillus cereus phage PBC2.</title>
        <authorList>
            <person name="Kong M."/>
            <person name="Ryu S."/>
        </authorList>
    </citation>
    <scope>NUCLEOTIDE SEQUENCE [LARGE SCALE GENOMIC DNA]</scope>
</reference>
<keyword evidence="2" id="KW-1185">Reference proteome</keyword>
<protein>
    <submittedName>
        <fullName evidence="1">Uncharacterized protein</fullName>
    </submittedName>
</protein>
<evidence type="ECO:0000313" key="1">
    <source>
        <dbReference type="EMBL" id="AKQ08358.1"/>
    </source>
</evidence>
<gene>
    <name evidence="1" type="ORF">PBC2_043</name>
</gene>
<evidence type="ECO:0000313" key="2">
    <source>
        <dbReference type="Proteomes" id="UP000223102"/>
    </source>
</evidence>
<accession>A0A218KBU7</accession>
<name>A0A218KBU7_9CAUD</name>
<proteinExistence type="predicted"/>
<dbReference type="Proteomes" id="UP000223102">
    <property type="component" value="Segment"/>
</dbReference>
<dbReference type="EMBL" id="KT070867">
    <property type="protein sequence ID" value="AKQ08358.1"/>
    <property type="molecule type" value="Genomic_DNA"/>
</dbReference>
<sequence>MIISEFDLMKWATAYIEDGKLIKWRYDNIDPAHMDSILNVKSKKKEALTDVEYSYIMTFDHVVIVYKHGIRLHRFSGDVQKF</sequence>